<evidence type="ECO:0000313" key="2">
    <source>
        <dbReference type="Proteomes" id="UP000001420"/>
    </source>
</evidence>
<name>Q7VB56_PROMA</name>
<dbReference type="KEGG" id="pma:Pro_1242"/>
<sequence length="40" mass="4817">MLLGPYSFCEYLDSFFFIAKILLKEKLFSTKMMVFEPFQL</sequence>
<protein>
    <submittedName>
        <fullName evidence="1">Uncharacterized protein</fullName>
    </submittedName>
</protein>
<accession>Q7VB56</accession>
<dbReference type="AlphaFoldDB" id="Q7VB56"/>
<proteinExistence type="predicted"/>
<dbReference type="Proteomes" id="UP000001420">
    <property type="component" value="Chromosome"/>
</dbReference>
<keyword evidence="2" id="KW-1185">Reference proteome</keyword>
<dbReference type="HOGENOM" id="CLU_3294858_0_0_3"/>
<organism evidence="1 2">
    <name type="scientific">Prochlorococcus marinus (strain SARG / CCMP1375 / SS120)</name>
    <dbReference type="NCBI Taxonomy" id="167539"/>
    <lineage>
        <taxon>Bacteria</taxon>
        <taxon>Bacillati</taxon>
        <taxon>Cyanobacteriota</taxon>
        <taxon>Cyanophyceae</taxon>
        <taxon>Synechococcales</taxon>
        <taxon>Prochlorococcaceae</taxon>
        <taxon>Prochlorococcus</taxon>
    </lineage>
</organism>
<evidence type="ECO:0000313" key="1">
    <source>
        <dbReference type="EMBL" id="AAQ00287.1"/>
    </source>
</evidence>
<reference evidence="1 2" key="1">
    <citation type="journal article" date="2003" name="Proc. Natl. Acad. Sci. U.S.A.">
        <title>Genome sequence of the cyanobacterium Prochlorococcus marinus SS120, a nearly minimal oxyphototrophic genome.</title>
        <authorList>
            <person name="Dufresne A."/>
            <person name="Salanoubat M."/>
            <person name="Partensky F."/>
            <person name="Artiguenave F."/>
            <person name="Axmann I.M."/>
            <person name="Barbe V."/>
            <person name="Duprat S."/>
            <person name="Galperin M.Y."/>
            <person name="Koonin E.V."/>
            <person name="Le Gall F."/>
            <person name="Makarova K.S."/>
            <person name="Ostrowski M."/>
            <person name="Oztas S."/>
            <person name="Robert C."/>
            <person name="Rogozin I.B."/>
            <person name="Scanlan D.J."/>
            <person name="Tandeau de Marsac N."/>
            <person name="Weissenbach J."/>
            <person name="Wincker P."/>
            <person name="Wolf Y.I."/>
            <person name="Hess W.R."/>
        </authorList>
    </citation>
    <scope>NUCLEOTIDE SEQUENCE [LARGE SCALE GENOMIC DNA]</scope>
    <source>
        <strain evidence="2">SARG / CCMP1375 / SS120</strain>
    </source>
</reference>
<dbReference type="EMBL" id="AE017126">
    <property type="protein sequence ID" value="AAQ00287.1"/>
    <property type="molecule type" value="Genomic_DNA"/>
</dbReference>
<dbReference type="EnsemblBacteria" id="AAQ00287">
    <property type="protein sequence ID" value="AAQ00287"/>
    <property type="gene ID" value="Pro_1242"/>
</dbReference>
<gene>
    <name evidence="1" type="ordered locus">Pro_1242</name>
</gene>